<dbReference type="Proteomes" id="UP000005666">
    <property type="component" value="Chromosome 1"/>
</dbReference>
<keyword evidence="2" id="KW-1133">Transmembrane helix</keyword>
<keyword evidence="2" id="KW-0812">Transmembrane</keyword>
<dbReference type="OrthoDB" id="4069151at2759"/>
<name>G8BNL5_TETPH</name>
<dbReference type="GO" id="GO:0032469">
    <property type="term" value="P:endoplasmic reticulum calcium ion homeostasis"/>
    <property type="evidence" value="ECO:0007669"/>
    <property type="project" value="EnsemblFungi"/>
</dbReference>
<keyword evidence="2" id="KW-0472">Membrane</keyword>
<feature type="transmembrane region" description="Helical" evidence="2">
    <location>
        <begin position="258"/>
        <end position="277"/>
    </location>
</feature>
<dbReference type="InterPro" id="IPR031581">
    <property type="entry name" value="Csg2"/>
</dbReference>
<dbReference type="KEGG" id="tpf:TPHA_0A04180"/>
<proteinExistence type="predicted"/>
<reference evidence="3 4" key="1">
    <citation type="journal article" date="2011" name="Proc. Natl. Acad. Sci. U.S.A.">
        <title>Evolutionary erosion of yeast sex chromosomes by mating-type switching accidents.</title>
        <authorList>
            <person name="Gordon J.L."/>
            <person name="Armisen D."/>
            <person name="Proux-Wera E."/>
            <person name="Oheigeartaigh S.S."/>
            <person name="Byrne K.P."/>
            <person name="Wolfe K.H."/>
        </authorList>
    </citation>
    <scope>NUCLEOTIDE SEQUENCE [LARGE SCALE GENOMIC DNA]</scope>
    <source>
        <strain evidence="4">ATCC 24235 / CBS 4417 / NBRC 1672 / NRRL Y-8282 / UCD 70-5</strain>
    </source>
</reference>
<feature type="transmembrane region" description="Helical" evidence="2">
    <location>
        <begin position="41"/>
        <end position="60"/>
    </location>
</feature>
<dbReference type="GO" id="GO:1903514">
    <property type="term" value="P:release of sequestered calcium ion into cytosol by endoplasmic reticulum"/>
    <property type="evidence" value="ECO:0007669"/>
    <property type="project" value="EnsemblFungi"/>
</dbReference>
<accession>G8BNL5</accession>
<feature type="transmembrane region" description="Helical" evidence="2">
    <location>
        <begin position="228"/>
        <end position="252"/>
    </location>
</feature>
<dbReference type="GO" id="GO:0031501">
    <property type="term" value="C:mannosyltransferase complex"/>
    <property type="evidence" value="ECO:0007669"/>
    <property type="project" value="EnsemblFungi"/>
</dbReference>
<dbReference type="GO" id="GO:0030234">
    <property type="term" value="F:enzyme regulator activity"/>
    <property type="evidence" value="ECO:0007669"/>
    <property type="project" value="EnsemblFungi"/>
</dbReference>
<dbReference type="HOGENOM" id="CLU_671228_0_0_1"/>
<dbReference type="GO" id="GO:0005789">
    <property type="term" value="C:endoplasmic reticulum membrane"/>
    <property type="evidence" value="ECO:0007669"/>
    <property type="project" value="EnsemblFungi"/>
</dbReference>
<evidence type="ECO:0000256" key="2">
    <source>
        <dbReference type="SAM" id="Phobius"/>
    </source>
</evidence>
<feature type="compositionally biased region" description="Low complexity" evidence="1">
    <location>
        <begin position="131"/>
        <end position="156"/>
    </location>
</feature>
<keyword evidence="4" id="KW-1185">Reference proteome</keyword>
<dbReference type="GeneID" id="11532568"/>
<feature type="transmembrane region" description="Helical" evidence="2">
    <location>
        <begin position="336"/>
        <end position="357"/>
    </location>
</feature>
<sequence length="489" mass="55344">MNVNIYWISAVIGYVVETKCLSSIHNFNNDQNLANNTNNSITVYLTFLYFATWLLVFPLSKLLPDYSIRKHILPITNDEPIDIDGSNSHDVERNNNNNDNNDNNNNNNDNEMNIQQHSTDIQENRISNSFASTSSLSTPTPQKEQQDQQKSPSKSDLNGENQQMFSNEINENNVQQFTDSTEGLGIGQEDIELNAIPSHPQERLRRNPRQRRRLSISRRAQGWRKTRYFFKLLLLSILILIPVFAFLSSLSIAPAFDISLIQSTSIFEITILLYGICGLSRRKSVFRNYIIMMIALSGVLVVSYTKATCDLLAGKLSINKETGELNDPFLFDRLKGTLICGLGSLPVGPFAVLYNRWFNKNKSTLVKQGNHLAWIGLINMCILLPFFPKLSSETASLLYSGKSFWLPIFASIVFGAVPHLLSLLFLNRNTIPEYAPTTALGAIIVMGLAEWICEPNQTYIVRWEVIGYLALAICCIILSVSFFKLRHFH</sequence>
<dbReference type="EMBL" id="HE612856">
    <property type="protein sequence ID" value="CCE61493.1"/>
    <property type="molecule type" value="Genomic_DNA"/>
</dbReference>
<gene>
    <name evidence="3" type="primary">TPHA0A04180</name>
    <name evidence="3" type="ordered locus">TPHA_0A04180</name>
</gene>
<dbReference type="GO" id="GO:0005794">
    <property type="term" value="C:Golgi apparatus"/>
    <property type="evidence" value="ECO:0007669"/>
    <property type="project" value="EnsemblFungi"/>
</dbReference>
<feature type="transmembrane region" description="Helical" evidence="2">
    <location>
        <begin position="289"/>
        <end position="307"/>
    </location>
</feature>
<dbReference type="eggNOG" id="ENOG502QY2R">
    <property type="taxonomic scope" value="Eukaryota"/>
</dbReference>
<feature type="transmembrane region" description="Helical" evidence="2">
    <location>
        <begin position="369"/>
        <end position="388"/>
    </location>
</feature>
<feature type="transmembrane region" description="Helical" evidence="2">
    <location>
        <begin position="408"/>
        <end position="427"/>
    </location>
</feature>
<organism evidence="3 4">
    <name type="scientific">Tetrapisispora phaffii (strain ATCC 24235 / CBS 4417 / NBRC 1672 / NRRL Y-8282 / UCD 70-5)</name>
    <name type="common">Yeast</name>
    <name type="synonym">Fabospora phaffii</name>
    <dbReference type="NCBI Taxonomy" id="1071381"/>
    <lineage>
        <taxon>Eukaryota</taxon>
        <taxon>Fungi</taxon>
        <taxon>Dikarya</taxon>
        <taxon>Ascomycota</taxon>
        <taxon>Saccharomycotina</taxon>
        <taxon>Saccharomycetes</taxon>
        <taxon>Saccharomycetales</taxon>
        <taxon>Saccharomycetaceae</taxon>
        <taxon>Tetrapisispora</taxon>
    </lineage>
</organism>
<dbReference type="GO" id="GO:0006688">
    <property type="term" value="P:glycosphingolipid biosynthetic process"/>
    <property type="evidence" value="ECO:0007669"/>
    <property type="project" value="EnsemblFungi"/>
</dbReference>
<feature type="compositionally biased region" description="Low complexity" evidence="1">
    <location>
        <begin position="94"/>
        <end position="110"/>
    </location>
</feature>
<dbReference type="GO" id="GO:0015278">
    <property type="term" value="F:intracellularly gated calcium channel activity"/>
    <property type="evidence" value="ECO:0007669"/>
    <property type="project" value="EnsemblFungi"/>
</dbReference>
<dbReference type="Pfam" id="PF16965">
    <property type="entry name" value="CSG2"/>
    <property type="match status" value="2"/>
</dbReference>
<evidence type="ECO:0000313" key="4">
    <source>
        <dbReference type="Proteomes" id="UP000005666"/>
    </source>
</evidence>
<dbReference type="GO" id="GO:0006676">
    <property type="term" value="P:mannosyl diphosphorylinositol ceramide metabolic process"/>
    <property type="evidence" value="ECO:0007669"/>
    <property type="project" value="EnsemblFungi"/>
</dbReference>
<feature type="region of interest" description="Disordered" evidence="1">
    <location>
        <begin position="77"/>
        <end position="112"/>
    </location>
</feature>
<dbReference type="AlphaFoldDB" id="G8BNL5"/>
<dbReference type="RefSeq" id="XP_003683927.1">
    <property type="nucleotide sequence ID" value="XM_003683879.1"/>
</dbReference>
<evidence type="ECO:0000313" key="3">
    <source>
        <dbReference type="EMBL" id="CCE61493.1"/>
    </source>
</evidence>
<feature type="transmembrane region" description="Helical" evidence="2">
    <location>
        <begin position="465"/>
        <end position="483"/>
    </location>
</feature>
<feature type="transmembrane region" description="Helical" evidence="2">
    <location>
        <begin position="434"/>
        <end position="453"/>
    </location>
</feature>
<feature type="region of interest" description="Disordered" evidence="1">
    <location>
        <begin position="131"/>
        <end position="160"/>
    </location>
</feature>
<protein>
    <submittedName>
        <fullName evidence="3">Uncharacterized protein</fullName>
    </submittedName>
</protein>
<evidence type="ECO:0000256" key="1">
    <source>
        <dbReference type="SAM" id="MobiDB-lite"/>
    </source>
</evidence>